<feature type="transmembrane region" description="Helical" evidence="1">
    <location>
        <begin position="194"/>
        <end position="213"/>
    </location>
</feature>
<keyword evidence="1" id="KW-0812">Transmembrane</keyword>
<keyword evidence="1" id="KW-1133">Transmembrane helix</keyword>
<keyword evidence="1" id="KW-0472">Membrane</keyword>
<sequence>MGATEIRVRRVTNKPKLAGGTVSMNKGTDEARTLNWYAGLILIAMAATVCNAVLVYHCIMSGNLVLVQNFSPSQLTNEAYSKPFTVQDTDDIIKISVSTSLNNAWMALDVAVVRSDDKVIHVYDSDLSYYHGVEGGESWSEGSRRDSAYVRIPQPGNYRLLVHAVSAGGNISDAATSSHGAEIQVKSGAVTPSFSIFAFIFSCIILLISFIAYSEWRKKMLKTDS</sequence>
<protein>
    <submittedName>
        <fullName evidence="2">DUF4178</fullName>
    </submittedName>
</protein>
<accession>A0A975BR51</accession>
<dbReference type="Proteomes" id="UP000663722">
    <property type="component" value="Chromosome"/>
</dbReference>
<dbReference type="AlphaFoldDB" id="A0A975BR51"/>
<organism evidence="2 3">
    <name type="scientific">Desulfonema magnum</name>
    <dbReference type="NCBI Taxonomy" id="45655"/>
    <lineage>
        <taxon>Bacteria</taxon>
        <taxon>Pseudomonadati</taxon>
        <taxon>Thermodesulfobacteriota</taxon>
        <taxon>Desulfobacteria</taxon>
        <taxon>Desulfobacterales</taxon>
        <taxon>Desulfococcaceae</taxon>
        <taxon>Desulfonema</taxon>
    </lineage>
</organism>
<proteinExistence type="predicted"/>
<dbReference type="KEGG" id="dmm:dnm_061100"/>
<name>A0A975BR51_9BACT</name>
<dbReference type="EMBL" id="CP061800">
    <property type="protein sequence ID" value="QTA90050.1"/>
    <property type="molecule type" value="Genomic_DNA"/>
</dbReference>
<reference evidence="2" key="1">
    <citation type="journal article" date="2021" name="Microb. Physiol.">
        <title>Proteogenomic Insights into the Physiology of Marine, Sulfate-Reducing, Filamentous Desulfonema limicola and Desulfonema magnum.</title>
        <authorList>
            <person name="Schnaars V."/>
            <person name="Wohlbrand L."/>
            <person name="Scheve S."/>
            <person name="Hinrichs C."/>
            <person name="Reinhardt R."/>
            <person name="Rabus R."/>
        </authorList>
    </citation>
    <scope>NUCLEOTIDE SEQUENCE</scope>
    <source>
        <strain evidence="2">4be13</strain>
    </source>
</reference>
<gene>
    <name evidence="2" type="ORF">dnm_061100</name>
</gene>
<feature type="transmembrane region" description="Helical" evidence="1">
    <location>
        <begin position="34"/>
        <end position="56"/>
    </location>
</feature>
<keyword evidence="3" id="KW-1185">Reference proteome</keyword>
<evidence type="ECO:0000256" key="1">
    <source>
        <dbReference type="SAM" id="Phobius"/>
    </source>
</evidence>
<evidence type="ECO:0000313" key="3">
    <source>
        <dbReference type="Proteomes" id="UP000663722"/>
    </source>
</evidence>
<evidence type="ECO:0000313" key="2">
    <source>
        <dbReference type="EMBL" id="QTA90050.1"/>
    </source>
</evidence>